<sequence>MTKTLCKLHEIFETHQKPRMLKSEQVKDRWV</sequence>
<proteinExistence type="predicted"/>
<keyword evidence="2" id="KW-1185">Reference proteome</keyword>
<name>A0AAE1DKG4_9GAST</name>
<organism evidence="1 2">
    <name type="scientific">Elysia crispata</name>
    <name type="common">lettuce slug</name>
    <dbReference type="NCBI Taxonomy" id="231223"/>
    <lineage>
        <taxon>Eukaryota</taxon>
        <taxon>Metazoa</taxon>
        <taxon>Spiralia</taxon>
        <taxon>Lophotrochozoa</taxon>
        <taxon>Mollusca</taxon>
        <taxon>Gastropoda</taxon>
        <taxon>Heterobranchia</taxon>
        <taxon>Euthyneura</taxon>
        <taxon>Panpulmonata</taxon>
        <taxon>Sacoglossa</taxon>
        <taxon>Placobranchoidea</taxon>
        <taxon>Plakobranchidae</taxon>
        <taxon>Elysia</taxon>
    </lineage>
</organism>
<reference evidence="1" key="1">
    <citation type="journal article" date="2023" name="G3 (Bethesda)">
        <title>A reference genome for the long-term kleptoplast-retaining sea slug Elysia crispata morphotype clarki.</title>
        <authorList>
            <person name="Eastman K.E."/>
            <person name="Pendleton A.L."/>
            <person name="Shaikh M.A."/>
            <person name="Suttiyut T."/>
            <person name="Ogas R."/>
            <person name="Tomko P."/>
            <person name="Gavelis G."/>
            <person name="Widhalm J.R."/>
            <person name="Wisecaver J.H."/>
        </authorList>
    </citation>
    <scope>NUCLEOTIDE SEQUENCE</scope>
    <source>
        <strain evidence="1">ECLA1</strain>
    </source>
</reference>
<comment type="caution">
    <text evidence="1">The sequence shown here is derived from an EMBL/GenBank/DDBJ whole genome shotgun (WGS) entry which is preliminary data.</text>
</comment>
<evidence type="ECO:0000313" key="1">
    <source>
        <dbReference type="EMBL" id="KAK3774044.1"/>
    </source>
</evidence>
<evidence type="ECO:0000313" key="2">
    <source>
        <dbReference type="Proteomes" id="UP001283361"/>
    </source>
</evidence>
<dbReference type="Proteomes" id="UP001283361">
    <property type="component" value="Unassembled WGS sequence"/>
</dbReference>
<gene>
    <name evidence="1" type="ORF">RRG08_030126</name>
</gene>
<protein>
    <submittedName>
        <fullName evidence="1">Uncharacterized protein</fullName>
    </submittedName>
</protein>
<dbReference type="AlphaFoldDB" id="A0AAE1DKG4"/>
<dbReference type="EMBL" id="JAWDGP010003469">
    <property type="protein sequence ID" value="KAK3774044.1"/>
    <property type="molecule type" value="Genomic_DNA"/>
</dbReference>
<accession>A0AAE1DKG4</accession>